<organism evidence="9 10">
    <name type="scientific">Diplodia corticola</name>
    <dbReference type="NCBI Taxonomy" id="236234"/>
    <lineage>
        <taxon>Eukaryota</taxon>
        <taxon>Fungi</taxon>
        <taxon>Dikarya</taxon>
        <taxon>Ascomycota</taxon>
        <taxon>Pezizomycotina</taxon>
        <taxon>Dothideomycetes</taxon>
        <taxon>Dothideomycetes incertae sedis</taxon>
        <taxon>Botryosphaeriales</taxon>
        <taxon>Botryosphaeriaceae</taxon>
        <taxon>Diplodia</taxon>
    </lineage>
</organism>
<evidence type="ECO:0000256" key="5">
    <source>
        <dbReference type="ARBA" id="ARBA00023015"/>
    </source>
</evidence>
<feature type="domain" description="Polycomb protein VEFS-Box" evidence="8">
    <location>
        <begin position="471"/>
        <end position="570"/>
    </location>
</feature>
<sequence>MNSSTELKKYGGNSALYLMIDRSRQRSFLRRNIKQALDQHGQDLRTSQSSANDSMCGDACEKAWSLPDKATMAALAAKKIPVLRMEVKQLFPTGANSNLVQSKVKTKTYAAPCRLISKVYHITTKKRPGADRVWDDIHTHTAHAMIQAWRTGDNEEFISVSMDEPVLVSAEQLKIQMPLTFGEAYRMIMADEYLMTISIVLDDHTDMKEVLSITNPQENPLPRTAGKLNAKFGNLLYRADRGYRSPLNFTTGGKSYPLGFDMSVDAGWEVSKEMPIQAYNQRLRCIRGEQLLSPISEPSTHAQATRLAYWFNDQVRPKAISVEGFLCLFCSRRDYHSLDRLYHHFKTEHDMFSFNLQKLGADARACLQSEYKVEVDISDKYSDPRASNNVADPREIRWVAPKKPFDLEAYLKGDESWIKAGLGLKKKAHLAPRIAPIPQGAVEPKKPVEVPDMPIVEKKRHRVPKAPKGLRFYRSDSKRSLEEGEYLSESDDEISEDWLKLRRNLATKDAEVAVPARVFMMKWDDYMQDEQLCGDAHLGDAVVRFARKYRSWLKTQERMGDEFLRKSSELYSDRIICSDVFRACVDLIDGDGSMMDALVVSAETRKRQPTPSDPDHKGSSSRQGDHRMKRKYIPGGPGGGGKWLDVLDDDKKRRSKKARPTISRETSMHSNQESEYTLPTPQDAEAGFDWIEEARQDNSTKPPLPEESPHQPTAAVQSGCTCGKVVDDDVASISCANLVSAITCGFNSARVTLVTGLPSERVPPEVCRTHTQETELVLCRVHVMKDRRDQAVVTTSYCRSG</sequence>
<dbReference type="STRING" id="236234.A0A1J9RVK5"/>
<dbReference type="EMBL" id="MNUE01000047">
    <property type="protein sequence ID" value="OJD31525.1"/>
    <property type="molecule type" value="Genomic_DNA"/>
</dbReference>
<dbReference type="InterPro" id="IPR019135">
    <property type="entry name" value="Polycomb_protein_VEFS-Box"/>
</dbReference>
<evidence type="ECO:0000256" key="2">
    <source>
        <dbReference type="ARBA" id="ARBA00022723"/>
    </source>
</evidence>
<evidence type="ECO:0000256" key="4">
    <source>
        <dbReference type="ARBA" id="ARBA00022833"/>
    </source>
</evidence>
<evidence type="ECO:0000256" key="3">
    <source>
        <dbReference type="ARBA" id="ARBA00022771"/>
    </source>
</evidence>
<dbReference type="RefSeq" id="XP_020127785.1">
    <property type="nucleotide sequence ID" value="XM_020276369.1"/>
</dbReference>
<protein>
    <submittedName>
        <fullName evidence="9">Polycomb protein vefs-box</fullName>
    </submittedName>
</protein>
<proteinExistence type="inferred from homology"/>
<dbReference type="GeneID" id="31016630"/>
<name>A0A1J9RVK5_9PEZI</name>
<evidence type="ECO:0000256" key="1">
    <source>
        <dbReference type="ARBA" id="ARBA00007416"/>
    </source>
</evidence>
<keyword evidence="2" id="KW-0479">Metal-binding</keyword>
<dbReference type="Pfam" id="PF09733">
    <property type="entry name" value="VEFS-Box"/>
    <property type="match status" value="1"/>
</dbReference>
<feature type="region of interest" description="Disordered" evidence="7">
    <location>
        <begin position="696"/>
        <end position="716"/>
    </location>
</feature>
<dbReference type="Proteomes" id="UP000183809">
    <property type="component" value="Unassembled WGS sequence"/>
</dbReference>
<evidence type="ECO:0000313" key="10">
    <source>
        <dbReference type="Proteomes" id="UP000183809"/>
    </source>
</evidence>
<feature type="compositionally biased region" description="Basic and acidic residues" evidence="7">
    <location>
        <begin position="613"/>
        <end position="626"/>
    </location>
</feature>
<keyword evidence="6" id="KW-0804">Transcription</keyword>
<feature type="region of interest" description="Disordered" evidence="7">
    <location>
        <begin position="603"/>
        <end position="680"/>
    </location>
</feature>
<evidence type="ECO:0000313" key="9">
    <source>
        <dbReference type="EMBL" id="OJD31525.1"/>
    </source>
</evidence>
<evidence type="ECO:0000256" key="6">
    <source>
        <dbReference type="ARBA" id="ARBA00023163"/>
    </source>
</evidence>
<evidence type="ECO:0000259" key="8">
    <source>
        <dbReference type="Pfam" id="PF09733"/>
    </source>
</evidence>
<keyword evidence="3" id="KW-0863">Zinc-finger</keyword>
<dbReference type="OrthoDB" id="166746at2759"/>
<dbReference type="GO" id="GO:0008270">
    <property type="term" value="F:zinc ion binding"/>
    <property type="evidence" value="ECO:0007669"/>
    <property type="project" value="UniProtKB-KW"/>
</dbReference>
<dbReference type="CDD" id="cd21552">
    <property type="entry name" value="VEFS-box_ctSUZ12-like"/>
    <property type="match status" value="1"/>
</dbReference>
<gene>
    <name evidence="9" type="ORF">BKCO1_470002</name>
</gene>
<keyword evidence="10" id="KW-1185">Reference proteome</keyword>
<reference evidence="9 10" key="1">
    <citation type="submission" date="2016-10" db="EMBL/GenBank/DDBJ databases">
        <title>Proteomics and genomics reveal pathogen-plant mechanisms compatible with a hemibiotrophic lifestyle of Diplodia corticola.</title>
        <authorList>
            <person name="Fernandes I."/>
            <person name="De Jonge R."/>
            <person name="Van De Peer Y."/>
            <person name="Devreese B."/>
            <person name="Alves A."/>
            <person name="Esteves A.C."/>
        </authorList>
    </citation>
    <scope>NUCLEOTIDE SEQUENCE [LARGE SCALE GENOMIC DNA]</scope>
    <source>
        <strain evidence="9 10">CBS 112549</strain>
    </source>
</reference>
<accession>A0A1J9RVK5</accession>
<evidence type="ECO:0000256" key="7">
    <source>
        <dbReference type="SAM" id="MobiDB-lite"/>
    </source>
</evidence>
<keyword evidence="5" id="KW-0805">Transcription regulation</keyword>
<feature type="compositionally biased region" description="Polar residues" evidence="7">
    <location>
        <begin position="663"/>
        <end position="680"/>
    </location>
</feature>
<keyword evidence="4" id="KW-0862">Zinc</keyword>
<dbReference type="AlphaFoldDB" id="A0A1J9RVK5"/>
<comment type="caution">
    <text evidence="9">The sequence shown here is derived from an EMBL/GenBank/DDBJ whole genome shotgun (WGS) entry which is preliminary data.</text>
</comment>
<comment type="similarity">
    <text evidence="1">Belongs to the VEFS (VRN2-EMF2-FIS2-SU(Z)12) family.</text>
</comment>